<dbReference type="Proteomes" id="UP000481861">
    <property type="component" value="Unassembled WGS sequence"/>
</dbReference>
<dbReference type="EMBL" id="JAADJZ010000007">
    <property type="protein sequence ID" value="KAF2873620.1"/>
    <property type="molecule type" value="Genomic_DNA"/>
</dbReference>
<reference evidence="1 2" key="1">
    <citation type="submission" date="2020-01" db="EMBL/GenBank/DDBJ databases">
        <authorList>
            <consortium name="DOE Joint Genome Institute"/>
            <person name="Haridas S."/>
            <person name="Albert R."/>
            <person name="Binder M."/>
            <person name="Bloem J."/>
            <person name="Labutti K."/>
            <person name="Salamov A."/>
            <person name="Andreopoulos B."/>
            <person name="Baker S.E."/>
            <person name="Barry K."/>
            <person name="Bills G."/>
            <person name="Bluhm B.H."/>
            <person name="Cannon C."/>
            <person name="Castanera R."/>
            <person name="Culley D.E."/>
            <person name="Daum C."/>
            <person name="Ezra D."/>
            <person name="Gonzalez J.B."/>
            <person name="Henrissat B."/>
            <person name="Kuo A."/>
            <person name="Liang C."/>
            <person name="Lipzen A."/>
            <person name="Lutzoni F."/>
            <person name="Magnuson J."/>
            <person name="Mondo S."/>
            <person name="Nolan M."/>
            <person name="Ohm R."/>
            <person name="Pangilinan J."/>
            <person name="Park H.-J.H."/>
            <person name="Ramirez L."/>
            <person name="Alfaro M."/>
            <person name="Sun H."/>
            <person name="Tritt A."/>
            <person name="Yoshinaga Y."/>
            <person name="Zwiers L.-H.L."/>
            <person name="Turgeon B.G."/>
            <person name="Goodwin S.B."/>
            <person name="Spatafora J.W."/>
            <person name="Crous P.W."/>
            <person name="Grigoriev I.V."/>
        </authorList>
    </citation>
    <scope>NUCLEOTIDE SEQUENCE [LARGE SCALE GENOMIC DNA]</scope>
    <source>
        <strain evidence="1 2">CBS 611.86</strain>
    </source>
</reference>
<sequence>MRRNWWEMGTGASKRDGEIRTTAIDVCPRKLKLQRTSLLFWLALGSRSWRDEGPVSAIHSVCAGMKAASYGNGISGTKKIDLPASKTIMLTQRYSSTKLQYSILQDLYSIVLSLSSGDRVSLIRITARRVCSCRLCWRRLLGRAKIARNSQERAMGRGCNFLVVPCRGQGAVAPLN</sequence>
<dbReference type="AlphaFoldDB" id="A0A7C8M8G6"/>
<evidence type="ECO:0000313" key="1">
    <source>
        <dbReference type="EMBL" id="KAF2873620.1"/>
    </source>
</evidence>
<evidence type="ECO:0000313" key="2">
    <source>
        <dbReference type="Proteomes" id="UP000481861"/>
    </source>
</evidence>
<keyword evidence="2" id="KW-1185">Reference proteome</keyword>
<accession>A0A7C8M8G6</accession>
<proteinExistence type="predicted"/>
<organism evidence="1 2">
    <name type="scientific">Massariosphaeria phaeospora</name>
    <dbReference type="NCBI Taxonomy" id="100035"/>
    <lineage>
        <taxon>Eukaryota</taxon>
        <taxon>Fungi</taxon>
        <taxon>Dikarya</taxon>
        <taxon>Ascomycota</taxon>
        <taxon>Pezizomycotina</taxon>
        <taxon>Dothideomycetes</taxon>
        <taxon>Pleosporomycetidae</taxon>
        <taxon>Pleosporales</taxon>
        <taxon>Pleosporales incertae sedis</taxon>
        <taxon>Massariosphaeria</taxon>
    </lineage>
</organism>
<gene>
    <name evidence="1" type="ORF">BDV95DRAFT_348763</name>
</gene>
<comment type="caution">
    <text evidence="1">The sequence shown here is derived from an EMBL/GenBank/DDBJ whole genome shotgun (WGS) entry which is preliminary data.</text>
</comment>
<name>A0A7C8M8G6_9PLEO</name>
<protein>
    <submittedName>
        <fullName evidence="1">Uncharacterized protein</fullName>
    </submittedName>
</protein>